<dbReference type="SUPFAM" id="SSF54060">
    <property type="entry name" value="His-Me finger endonucleases"/>
    <property type="match status" value="1"/>
</dbReference>
<dbReference type="AlphaFoldDB" id="A0A9W3NX54"/>
<evidence type="ECO:0000313" key="3">
    <source>
        <dbReference type="Proteomes" id="UP000005259"/>
    </source>
</evidence>
<dbReference type="InterPro" id="IPR003615">
    <property type="entry name" value="HNH_nuc"/>
</dbReference>
<organism evidence="2 3">
    <name type="scientific">Bacillus thuringiensis HD-771</name>
    <dbReference type="NCBI Taxonomy" id="1218175"/>
    <lineage>
        <taxon>Bacteria</taxon>
        <taxon>Bacillati</taxon>
        <taxon>Bacillota</taxon>
        <taxon>Bacilli</taxon>
        <taxon>Bacillales</taxon>
        <taxon>Bacillaceae</taxon>
        <taxon>Bacillus</taxon>
        <taxon>Bacillus cereus group</taxon>
    </lineage>
</organism>
<dbReference type="Proteomes" id="UP000005259">
    <property type="component" value="Chromosome"/>
</dbReference>
<evidence type="ECO:0000259" key="1">
    <source>
        <dbReference type="Pfam" id="PF13392"/>
    </source>
</evidence>
<proteinExistence type="predicted"/>
<name>A0A9W3NX54_BACTU</name>
<gene>
    <name evidence="2" type="ORF">BTG_10600</name>
</gene>
<dbReference type="InterPro" id="IPR044925">
    <property type="entry name" value="His-Me_finger_sf"/>
</dbReference>
<dbReference type="KEGG" id="bti:BTG_10600"/>
<dbReference type="Pfam" id="PF13392">
    <property type="entry name" value="HNH_3"/>
    <property type="match status" value="1"/>
</dbReference>
<dbReference type="RefSeq" id="WP_000680281.1">
    <property type="nucleotide sequence ID" value="NC_018500.1"/>
</dbReference>
<feature type="domain" description="HNH nuclease" evidence="1">
    <location>
        <begin position="116"/>
        <end position="159"/>
    </location>
</feature>
<reference evidence="2 3" key="1">
    <citation type="submission" date="2012-08" db="EMBL/GenBank/DDBJ databases">
        <authorList>
            <person name="Doggett N."/>
            <person name="Teshima H."/>
            <person name="Bruce D."/>
            <person name="Detter J.C."/>
            <person name="Johnson S.L."/>
            <person name="Han C."/>
        </authorList>
    </citation>
    <scope>NUCLEOTIDE SEQUENCE [LARGE SCALE GENOMIC DNA]</scope>
    <source>
        <strain evidence="2 3">HD-771</strain>
    </source>
</reference>
<dbReference type="EMBL" id="CP003752">
    <property type="protein sequence ID" value="AFQ15584.1"/>
    <property type="molecule type" value="Genomic_DNA"/>
</dbReference>
<sequence>MKHFYTEEQKLFLTKNIKGRTRKELCEMFNEHFNLNLGLNQITAYIKNNGLNSGIDTRFTKGQDSWNKGAKGICAGGIQTQFKKGQKPHNYKPVGSERVNGDGYVDVKIADPNKWRAKHRLLWEEENGPIPKGYVIIFGDGNRRNFQQDNLILVSKSQLAILNKNQLIQNDADLTRAGIVIADIYKKIGERKKNK</sequence>
<evidence type="ECO:0000313" key="2">
    <source>
        <dbReference type="EMBL" id="AFQ15584.1"/>
    </source>
</evidence>
<dbReference type="Gene3D" id="3.90.75.20">
    <property type="match status" value="1"/>
</dbReference>
<protein>
    <submittedName>
        <fullName evidence="2">Phage protein</fullName>
    </submittedName>
</protein>
<accession>A0A9W3NX54</accession>